<dbReference type="OrthoDB" id="2507140at2759"/>
<dbReference type="Proteomes" id="UP001147782">
    <property type="component" value="Unassembled WGS sequence"/>
</dbReference>
<feature type="transmembrane region" description="Helical" evidence="2">
    <location>
        <begin position="175"/>
        <end position="197"/>
    </location>
</feature>
<reference evidence="4" key="1">
    <citation type="submission" date="2022-11" db="EMBL/GenBank/DDBJ databases">
        <authorList>
            <person name="Petersen C."/>
        </authorList>
    </citation>
    <scope>NUCLEOTIDE SEQUENCE</scope>
    <source>
        <strain evidence="4">IBT 29864</strain>
    </source>
</reference>
<feature type="region of interest" description="Disordered" evidence="1">
    <location>
        <begin position="103"/>
        <end position="167"/>
    </location>
</feature>
<comment type="caution">
    <text evidence="4">The sequence shown here is derived from an EMBL/GenBank/DDBJ whole genome shotgun (WGS) entry which is preliminary data.</text>
</comment>
<proteinExistence type="predicted"/>
<accession>A0A9W9S1F1</accession>
<feature type="compositionally biased region" description="Low complexity" evidence="1">
    <location>
        <begin position="156"/>
        <end position="167"/>
    </location>
</feature>
<reference evidence="4" key="2">
    <citation type="journal article" date="2023" name="IMA Fungus">
        <title>Comparative genomic study of the Penicillium genus elucidates a diverse pangenome and 15 lateral gene transfer events.</title>
        <authorList>
            <person name="Petersen C."/>
            <person name="Sorensen T."/>
            <person name="Nielsen M.R."/>
            <person name="Sondergaard T.E."/>
            <person name="Sorensen J.L."/>
            <person name="Fitzpatrick D.A."/>
            <person name="Frisvad J.C."/>
            <person name="Nielsen K.L."/>
        </authorList>
    </citation>
    <scope>NUCLEOTIDE SEQUENCE</scope>
    <source>
        <strain evidence="4">IBT 29864</strain>
    </source>
</reference>
<feature type="compositionally biased region" description="Low complexity" evidence="1">
    <location>
        <begin position="109"/>
        <end position="147"/>
    </location>
</feature>
<sequence length="198" mass="20063">MRSIATKLPLLLAASATIVVGLDATTTGTKSVSTGSSSKCAAQKVVDQCLQDMKFQLENCGTYDWDCQCIGSTNVVDCYNNCPEHPDRVGAQTIRQQNCANAKAYDPKTTSSTPSSTASYDIPSSSSSAASSAHASESTSIPSGLKSTTDDEDSSSEPTKSLTGLAASSTSSQGAAAGAVGAAGGWVAFLGLALGVLF</sequence>
<feature type="chain" id="PRO_5041000251" description="GPI anchored serine-threonine rich protein" evidence="3">
    <location>
        <begin position="25"/>
        <end position="198"/>
    </location>
</feature>
<evidence type="ECO:0000256" key="2">
    <source>
        <dbReference type="SAM" id="Phobius"/>
    </source>
</evidence>
<evidence type="ECO:0000256" key="1">
    <source>
        <dbReference type="SAM" id="MobiDB-lite"/>
    </source>
</evidence>
<keyword evidence="5" id="KW-1185">Reference proteome</keyword>
<protein>
    <recommendedName>
        <fullName evidence="6">GPI anchored serine-threonine rich protein</fullName>
    </recommendedName>
</protein>
<keyword evidence="2" id="KW-1133">Transmembrane helix</keyword>
<dbReference type="GeneID" id="81438478"/>
<evidence type="ECO:0000313" key="4">
    <source>
        <dbReference type="EMBL" id="KAJ5370278.1"/>
    </source>
</evidence>
<keyword evidence="2" id="KW-0812">Transmembrane</keyword>
<keyword evidence="3" id="KW-0732">Signal</keyword>
<evidence type="ECO:0000313" key="5">
    <source>
        <dbReference type="Proteomes" id="UP001147782"/>
    </source>
</evidence>
<dbReference type="RefSeq" id="XP_056554712.1">
    <property type="nucleotide sequence ID" value="XM_056699299.1"/>
</dbReference>
<evidence type="ECO:0008006" key="6">
    <source>
        <dbReference type="Google" id="ProtNLM"/>
    </source>
</evidence>
<feature type="signal peptide" evidence="3">
    <location>
        <begin position="1"/>
        <end position="24"/>
    </location>
</feature>
<evidence type="ECO:0000256" key="3">
    <source>
        <dbReference type="SAM" id="SignalP"/>
    </source>
</evidence>
<organism evidence="4 5">
    <name type="scientific">Penicillium cataractarum</name>
    <dbReference type="NCBI Taxonomy" id="2100454"/>
    <lineage>
        <taxon>Eukaryota</taxon>
        <taxon>Fungi</taxon>
        <taxon>Dikarya</taxon>
        <taxon>Ascomycota</taxon>
        <taxon>Pezizomycotina</taxon>
        <taxon>Eurotiomycetes</taxon>
        <taxon>Eurotiomycetidae</taxon>
        <taxon>Eurotiales</taxon>
        <taxon>Aspergillaceae</taxon>
        <taxon>Penicillium</taxon>
    </lineage>
</organism>
<name>A0A9W9S1F1_9EURO</name>
<dbReference type="AlphaFoldDB" id="A0A9W9S1F1"/>
<keyword evidence="2" id="KW-0472">Membrane</keyword>
<gene>
    <name evidence="4" type="ORF">N7496_006370</name>
</gene>
<dbReference type="EMBL" id="JAPZBS010000005">
    <property type="protein sequence ID" value="KAJ5370278.1"/>
    <property type="molecule type" value="Genomic_DNA"/>
</dbReference>